<sequence length="183" mass="19539">MTSTVSGRPVPRQAVILAHLVPLTVLPAGVWRSIMGFGFGLGFSADALRASHIPGWGSAWVFFLTIASEALALLTLGLVRPWGEVVPAWVPWLRGRPIPPAAVVVPAAVGGILLIAIWGFAVARLFLAGVEEFTGGTGWWVLMVGCYLPALLWGPLLLRVTYLYHRRRAGTAARPSPVRTIGG</sequence>
<organism evidence="2 3">
    <name type="scientific">Paractinoplanes rhizophilus</name>
    <dbReference type="NCBI Taxonomy" id="1416877"/>
    <lineage>
        <taxon>Bacteria</taxon>
        <taxon>Bacillati</taxon>
        <taxon>Actinomycetota</taxon>
        <taxon>Actinomycetes</taxon>
        <taxon>Micromonosporales</taxon>
        <taxon>Micromonosporaceae</taxon>
        <taxon>Paractinoplanes</taxon>
    </lineage>
</organism>
<gene>
    <name evidence="2" type="ORF">ACFQS1_27725</name>
</gene>
<comment type="caution">
    <text evidence="2">The sequence shown here is derived from an EMBL/GenBank/DDBJ whole genome shotgun (WGS) entry which is preliminary data.</text>
</comment>
<evidence type="ECO:0000256" key="1">
    <source>
        <dbReference type="SAM" id="Phobius"/>
    </source>
</evidence>
<keyword evidence="1" id="KW-0812">Transmembrane</keyword>
<keyword evidence="1" id="KW-1133">Transmembrane helix</keyword>
<feature type="transmembrane region" description="Helical" evidence="1">
    <location>
        <begin position="100"/>
        <end position="127"/>
    </location>
</feature>
<keyword evidence="3" id="KW-1185">Reference proteome</keyword>
<proteinExistence type="predicted"/>
<protein>
    <recommendedName>
        <fullName evidence="4">DUF3995 domain-containing protein</fullName>
    </recommendedName>
</protein>
<name>A0ABW2HXI3_9ACTN</name>
<evidence type="ECO:0008006" key="4">
    <source>
        <dbReference type="Google" id="ProtNLM"/>
    </source>
</evidence>
<keyword evidence="1" id="KW-0472">Membrane</keyword>
<accession>A0ABW2HXI3</accession>
<dbReference type="EMBL" id="JBHTBJ010000026">
    <property type="protein sequence ID" value="MFC7277795.1"/>
    <property type="molecule type" value="Genomic_DNA"/>
</dbReference>
<feature type="transmembrane region" description="Helical" evidence="1">
    <location>
        <begin position="139"/>
        <end position="158"/>
    </location>
</feature>
<dbReference type="Proteomes" id="UP001596548">
    <property type="component" value="Unassembled WGS sequence"/>
</dbReference>
<evidence type="ECO:0000313" key="3">
    <source>
        <dbReference type="Proteomes" id="UP001596548"/>
    </source>
</evidence>
<reference evidence="3" key="1">
    <citation type="journal article" date="2019" name="Int. J. Syst. Evol. Microbiol.">
        <title>The Global Catalogue of Microorganisms (GCM) 10K type strain sequencing project: providing services to taxonomists for standard genome sequencing and annotation.</title>
        <authorList>
            <consortium name="The Broad Institute Genomics Platform"/>
            <consortium name="The Broad Institute Genome Sequencing Center for Infectious Disease"/>
            <person name="Wu L."/>
            <person name="Ma J."/>
        </authorList>
    </citation>
    <scope>NUCLEOTIDE SEQUENCE [LARGE SCALE GENOMIC DNA]</scope>
    <source>
        <strain evidence="3">XZYJT-10</strain>
    </source>
</reference>
<dbReference type="RefSeq" id="WP_378973852.1">
    <property type="nucleotide sequence ID" value="NZ_JBHTBJ010000026.1"/>
</dbReference>
<evidence type="ECO:0000313" key="2">
    <source>
        <dbReference type="EMBL" id="MFC7277795.1"/>
    </source>
</evidence>
<feature type="transmembrane region" description="Helical" evidence="1">
    <location>
        <begin position="56"/>
        <end position="79"/>
    </location>
</feature>